<evidence type="ECO:0000256" key="1">
    <source>
        <dbReference type="ARBA" id="ARBA00000683"/>
    </source>
</evidence>
<dbReference type="SUPFAM" id="SSF51621">
    <property type="entry name" value="Phosphoenolpyruvate/pyruvate domain"/>
    <property type="match status" value="1"/>
</dbReference>
<feature type="binding site" evidence="19">
    <location>
        <position position="465"/>
    </location>
    <ligand>
        <name>phosphoenolpyruvate</name>
        <dbReference type="ChEBI" id="CHEBI:58702"/>
    </ligand>
</feature>
<comment type="cofactor">
    <cofactor evidence="2 17 20">
        <name>Mg(2+)</name>
        <dbReference type="ChEBI" id="CHEBI:18420"/>
    </cofactor>
</comment>
<dbReference type="GO" id="GO:0005737">
    <property type="term" value="C:cytoplasm"/>
    <property type="evidence" value="ECO:0007669"/>
    <property type="project" value="UniProtKB-SubCell"/>
</dbReference>
<evidence type="ECO:0000256" key="14">
    <source>
        <dbReference type="ARBA" id="ARBA00022777"/>
    </source>
</evidence>
<gene>
    <name evidence="24" type="ORF">MGM1_2260</name>
</gene>
<dbReference type="NCBIfam" id="TIGR01417">
    <property type="entry name" value="PTS_I_fam"/>
    <property type="match status" value="1"/>
</dbReference>
<dbReference type="EC" id="2.7.3.9" evidence="6 17"/>
<evidence type="ECO:0000256" key="3">
    <source>
        <dbReference type="ARBA" id="ARBA00002728"/>
    </source>
</evidence>
<dbReference type="InterPro" id="IPR024692">
    <property type="entry name" value="PTS_EI"/>
</dbReference>
<keyword evidence="15 17" id="KW-0460">Magnesium</keyword>
<dbReference type="InterPro" id="IPR036618">
    <property type="entry name" value="PtsI_HPr-bd_sf"/>
</dbReference>
<organism evidence="24 25">
    <name type="scientific">Candidatus Malacoplasma girerdii</name>
    <dbReference type="NCBI Taxonomy" id="1318617"/>
    <lineage>
        <taxon>Bacteria</taxon>
        <taxon>Bacillati</taxon>
        <taxon>Mycoplasmatota</taxon>
        <taxon>Mycoplasmoidales</taxon>
        <taxon>Mycoplasmoidaceae</taxon>
        <taxon>Malacoplasma</taxon>
    </lineage>
</organism>
<dbReference type="PANTHER" id="PTHR46244">
    <property type="entry name" value="PHOSPHOENOLPYRUVATE-PROTEIN PHOSPHOTRANSFERASE"/>
    <property type="match status" value="1"/>
</dbReference>
<evidence type="ECO:0000256" key="7">
    <source>
        <dbReference type="ARBA" id="ARBA00016544"/>
    </source>
</evidence>
<dbReference type="GO" id="GO:0009401">
    <property type="term" value="P:phosphoenolpyruvate-dependent sugar phosphotransferase system"/>
    <property type="evidence" value="ECO:0007669"/>
    <property type="project" value="UniProtKB-KW"/>
</dbReference>
<dbReference type="SUPFAM" id="SSF52009">
    <property type="entry name" value="Phosphohistidine domain"/>
    <property type="match status" value="1"/>
</dbReference>
<dbReference type="EMBL" id="CP007711">
    <property type="protein sequence ID" value="AIV03603.1"/>
    <property type="molecule type" value="Genomic_DNA"/>
</dbReference>
<evidence type="ECO:0000256" key="10">
    <source>
        <dbReference type="ARBA" id="ARBA00022597"/>
    </source>
</evidence>
<feature type="domain" description="Phosphotransferase system enzyme I N-terminal" evidence="23">
    <location>
        <begin position="7"/>
        <end position="129"/>
    </location>
</feature>
<evidence type="ECO:0000256" key="6">
    <source>
        <dbReference type="ARBA" id="ARBA00012232"/>
    </source>
</evidence>
<dbReference type="PRINTS" id="PR01736">
    <property type="entry name" value="PHPHTRNFRASE"/>
</dbReference>
<dbReference type="InterPro" id="IPR008279">
    <property type="entry name" value="PEP-util_enz_mobile_dom"/>
</dbReference>
<dbReference type="GO" id="GO:0016301">
    <property type="term" value="F:kinase activity"/>
    <property type="evidence" value="ECO:0007669"/>
    <property type="project" value="UniProtKB-KW"/>
</dbReference>
<evidence type="ECO:0000259" key="21">
    <source>
        <dbReference type="Pfam" id="PF00391"/>
    </source>
</evidence>
<keyword evidence="11 17" id="KW-0808">Transferase</keyword>
<evidence type="ECO:0000259" key="23">
    <source>
        <dbReference type="Pfam" id="PF05524"/>
    </source>
</evidence>
<feature type="active site" description="Proton donor" evidence="18">
    <location>
        <position position="502"/>
    </location>
</feature>
<dbReference type="PIRSF" id="PIRSF000732">
    <property type="entry name" value="PTS_enzyme_I"/>
    <property type="match status" value="1"/>
</dbReference>
<reference evidence="24 25" key="1">
    <citation type="journal article" date="2014" name="PLoS ONE">
        <title>An emerging Mycoplasma associated with trichomoniasis, vaginal infection and disease.</title>
        <authorList>
            <consortium name="Vaginal Microbiome Consortium"/>
            <person name="Fettweis J.M."/>
            <person name="Serrano M.G."/>
            <person name="Huang B."/>
            <person name="Brooks J.P."/>
            <person name="Glascock A.L."/>
            <person name="Sheth N.U."/>
            <person name="Strauss J.F.III."/>
            <person name="Jefferson K.K."/>
            <person name="Buck G.A."/>
        </authorList>
    </citation>
    <scope>NUCLEOTIDE SEQUENCE [LARGE SCALE GENOMIC DNA]</scope>
    <source>
        <strain evidence="24 25">VCU_M1</strain>
    </source>
</reference>
<feature type="binding site" evidence="20">
    <location>
        <position position="431"/>
    </location>
    <ligand>
        <name>Mg(2+)</name>
        <dbReference type="ChEBI" id="CHEBI:18420"/>
    </ligand>
</feature>
<evidence type="ECO:0000256" key="9">
    <source>
        <dbReference type="ARBA" id="ARBA00022490"/>
    </source>
</evidence>
<evidence type="ECO:0000256" key="19">
    <source>
        <dbReference type="PIRSR" id="PIRSR000732-2"/>
    </source>
</evidence>
<keyword evidence="13 17" id="KW-0479">Metal-binding</keyword>
<dbReference type="InterPro" id="IPR050499">
    <property type="entry name" value="PEP-utilizing_PTS_enzyme"/>
</dbReference>
<feature type="domain" description="PEP-utilising enzyme C-terminal" evidence="22">
    <location>
        <begin position="252"/>
        <end position="540"/>
    </location>
</feature>
<comment type="similarity">
    <text evidence="5 17">Belongs to the PEP-utilizing enzyme family.</text>
</comment>
<protein>
    <recommendedName>
        <fullName evidence="7 17">Phosphoenolpyruvate-protein phosphotransferase</fullName>
        <ecNumber evidence="6 17">2.7.3.9</ecNumber>
    </recommendedName>
    <alternativeName>
        <fullName evidence="16 17">Phosphotransferase system, enzyme I</fullName>
    </alternativeName>
</protein>
<dbReference type="InterPro" id="IPR023151">
    <property type="entry name" value="PEP_util_CS"/>
</dbReference>
<feature type="binding site" evidence="19">
    <location>
        <position position="296"/>
    </location>
    <ligand>
        <name>phosphoenolpyruvate</name>
        <dbReference type="ChEBI" id="CHEBI:58702"/>
    </ligand>
</feature>
<dbReference type="InterPro" id="IPR036637">
    <property type="entry name" value="Phosphohistidine_dom_sf"/>
</dbReference>
<evidence type="ECO:0000256" key="4">
    <source>
        <dbReference type="ARBA" id="ARBA00004496"/>
    </source>
</evidence>
<dbReference type="PROSITE" id="PS00742">
    <property type="entry name" value="PEP_ENZYMES_2"/>
    <property type="match status" value="1"/>
</dbReference>
<evidence type="ECO:0000256" key="8">
    <source>
        <dbReference type="ARBA" id="ARBA00022448"/>
    </source>
</evidence>
<dbReference type="InterPro" id="IPR000121">
    <property type="entry name" value="PEP_util_C"/>
</dbReference>
<dbReference type="STRING" id="1318617.MGM1_2260"/>
<sequence>MSKNLLEGIGCSNGIGIAKTFLLVKPKIDVNDKKHLIDAKKALALLDRAIETSIKQLEQIRSITLEKLGTEKAEIFDAHMQLVNDVEIIKQIKDQITEKQVNLVQLIDTVFNNYAKIFKSMDDPYFKERATDVIDVKERLLANVLDLKIPDLLSINEPTILVCYELTPSDTALLNKQFIKGIASEIGERTSHSAIMARSLEIPAVFGIKNLFNHIKANITIAIDGKNGIVDLKPIIETWNEKLSKYEAEQNELKKYAKLKTETLDGVKVKIEANIGNPTDMTKAINYGPEGVGLYRSEFLYMSNSNWPSEEEQFIGYKSVLEQQPNELIVIRTLDIGGDKKLAYYTFPEEMNPFLGYRAIRFCLANLDIFKTQIRALLRASIYGKLGIMFPMIAIVDEFKKAKDFVLQTKKELEKEGKKVAKDIQIGMMVEIPAAAALSDMFAIHADFFSIGTNDLIQYTFACDRMSKTVSYLYQPNNPALLRMVNMTINGANKHKKWVGMCGEMAGDILSIPLLLGMGLHAFSMSATAIPMARKIINSLNQSECKVLAEKTLQLQTMDEVNDLVKAFLKKKKLI</sequence>
<dbReference type="InterPro" id="IPR008731">
    <property type="entry name" value="PTS_EIN"/>
</dbReference>
<keyword evidence="25" id="KW-1185">Reference proteome</keyword>
<feature type="active site" description="Tele-phosphohistidine intermediate" evidence="18">
    <location>
        <position position="192"/>
    </location>
</feature>
<dbReference type="GO" id="GO:0008965">
    <property type="term" value="F:phosphoenolpyruvate-protein phosphotransferase activity"/>
    <property type="evidence" value="ECO:0007669"/>
    <property type="project" value="UniProtKB-EC"/>
</dbReference>
<dbReference type="HOGENOM" id="CLU_007308_7_0_14"/>
<proteinExistence type="inferred from homology"/>
<feature type="domain" description="PEP-utilising enzyme mobile" evidence="21">
    <location>
        <begin position="156"/>
        <end position="228"/>
    </location>
</feature>
<comment type="catalytic activity">
    <reaction evidence="1 17">
        <text>L-histidyl-[protein] + phosphoenolpyruvate = N(pros)-phospho-L-histidyl-[protein] + pyruvate</text>
        <dbReference type="Rhea" id="RHEA:23880"/>
        <dbReference type="Rhea" id="RHEA-COMP:9745"/>
        <dbReference type="Rhea" id="RHEA-COMP:9746"/>
        <dbReference type="ChEBI" id="CHEBI:15361"/>
        <dbReference type="ChEBI" id="CHEBI:29979"/>
        <dbReference type="ChEBI" id="CHEBI:58702"/>
        <dbReference type="ChEBI" id="CHEBI:64837"/>
        <dbReference type="EC" id="2.7.3.9"/>
    </reaction>
</comment>
<evidence type="ECO:0000256" key="16">
    <source>
        <dbReference type="ARBA" id="ARBA00033235"/>
    </source>
</evidence>
<dbReference type="Gene3D" id="3.20.20.60">
    <property type="entry name" value="Phosphoenolpyruvate-binding domains"/>
    <property type="match status" value="1"/>
</dbReference>
<keyword evidence="8 17" id="KW-0813">Transport</keyword>
<evidence type="ECO:0000256" key="5">
    <source>
        <dbReference type="ARBA" id="ARBA00007837"/>
    </source>
</evidence>
<evidence type="ECO:0000256" key="2">
    <source>
        <dbReference type="ARBA" id="ARBA00001946"/>
    </source>
</evidence>
<feature type="binding site" evidence="19">
    <location>
        <begin position="454"/>
        <end position="455"/>
    </location>
    <ligand>
        <name>phosphoenolpyruvate</name>
        <dbReference type="ChEBI" id="CHEBI:58702"/>
    </ligand>
</feature>
<dbReference type="eggNOG" id="COG1080">
    <property type="taxonomic scope" value="Bacteria"/>
</dbReference>
<dbReference type="Proteomes" id="UP000030066">
    <property type="component" value="Chromosome"/>
</dbReference>
<feature type="binding site" evidence="20">
    <location>
        <position position="455"/>
    </location>
    <ligand>
        <name>Mg(2+)</name>
        <dbReference type="ChEBI" id="CHEBI:18420"/>
    </ligand>
</feature>
<dbReference type="InterPro" id="IPR006318">
    <property type="entry name" value="PTS_EI-like"/>
</dbReference>
<dbReference type="AlphaFoldDB" id="A0A097SSN2"/>
<name>A0A097SSN2_9BACT</name>
<dbReference type="Gene3D" id="1.10.274.10">
    <property type="entry name" value="PtsI, HPr-binding domain"/>
    <property type="match status" value="1"/>
</dbReference>
<evidence type="ECO:0000256" key="18">
    <source>
        <dbReference type="PIRSR" id="PIRSR000732-1"/>
    </source>
</evidence>
<feature type="binding site" evidence="19">
    <location>
        <position position="332"/>
    </location>
    <ligand>
        <name>phosphoenolpyruvate</name>
        <dbReference type="ChEBI" id="CHEBI:58702"/>
    </ligand>
</feature>
<evidence type="ECO:0000313" key="25">
    <source>
        <dbReference type="Proteomes" id="UP000030066"/>
    </source>
</evidence>
<evidence type="ECO:0000256" key="17">
    <source>
        <dbReference type="PIRNR" id="PIRNR000732"/>
    </source>
</evidence>
<dbReference type="Gene3D" id="3.50.30.10">
    <property type="entry name" value="Phosphohistidine domain"/>
    <property type="match status" value="1"/>
</dbReference>
<evidence type="ECO:0000313" key="24">
    <source>
        <dbReference type="EMBL" id="AIV03603.1"/>
    </source>
</evidence>
<comment type="subcellular location">
    <subcellularLocation>
        <location evidence="4 17">Cytoplasm</location>
    </subcellularLocation>
</comment>
<dbReference type="InterPro" id="IPR015813">
    <property type="entry name" value="Pyrv/PenolPyrv_kinase-like_dom"/>
</dbReference>
<evidence type="ECO:0000259" key="22">
    <source>
        <dbReference type="Pfam" id="PF02896"/>
    </source>
</evidence>
<keyword evidence="9 17" id="KW-0963">Cytoplasm</keyword>
<comment type="function">
    <text evidence="3 17">General (non sugar-specific) component of the phosphoenolpyruvate-dependent sugar phosphotransferase system (sugar PTS). This major carbohydrate active-transport system catalyzes the phosphorylation of incoming sugar substrates concomitantly with their translocation across the cell membrane. Enzyme I transfers the phosphoryl group from phosphoenolpyruvate (PEP) to the phosphoryl carrier protein (HPr).</text>
</comment>
<keyword evidence="10 17" id="KW-0762">Sugar transport</keyword>
<dbReference type="GO" id="GO:0046872">
    <property type="term" value="F:metal ion binding"/>
    <property type="evidence" value="ECO:0007669"/>
    <property type="project" value="UniProtKB-KW"/>
</dbReference>
<keyword evidence="14 17" id="KW-0418">Kinase</keyword>
<evidence type="ECO:0000256" key="15">
    <source>
        <dbReference type="ARBA" id="ARBA00022842"/>
    </source>
</evidence>
<accession>A0A097SSN2</accession>
<dbReference type="InterPro" id="IPR040442">
    <property type="entry name" value="Pyrv_kinase-like_dom_sf"/>
</dbReference>
<evidence type="ECO:0000256" key="12">
    <source>
        <dbReference type="ARBA" id="ARBA00022683"/>
    </source>
</evidence>
<evidence type="ECO:0000256" key="11">
    <source>
        <dbReference type="ARBA" id="ARBA00022679"/>
    </source>
</evidence>
<dbReference type="Pfam" id="PF02896">
    <property type="entry name" value="PEP-utilizers_C"/>
    <property type="match status" value="1"/>
</dbReference>
<keyword evidence="12 17" id="KW-0598">Phosphotransferase system</keyword>
<dbReference type="SUPFAM" id="SSF47831">
    <property type="entry name" value="Enzyme I of the PEP:sugar phosphotransferase system HPr-binding (sub)domain"/>
    <property type="match status" value="1"/>
</dbReference>
<dbReference type="Pfam" id="PF05524">
    <property type="entry name" value="PEP-utilisers_N"/>
    <property type="match status" value="1"/>
</dbReference>
<dbReference type="Pfam" id="PF00391">
    <property type="entry name" value="PEP-utilizers"/>
    <property type="match status" value="1"/>
</dbReference>
<dbReference type="KEGG" id="mgj:MGM1_2260"/>
<evidence type="ECO:0000256" key="20">
    <source>
        <dbReference type="PIRSR" id="PIRSR000732-3"/>
    </source>
</evidence>
<dbReference type="PANTHER" id="PTHR46244:SF3">
    <property type="entry name" value="PHOSPHOENOLPYRUVATE-PROTEIN PHOSPHOTRANSFERASE"/>
    <property type="match status" value="1"/>
</dbReference>
<evidence type="ECO:0000256" key="13">
    <source>
        <dbReference type="ARBA" id="ARBA00022723"/>
    </source>
</evidence>